<reference evidence="2" key="2">
    <citation type="journal article" date="2015" name="Data Brief">
        <title>Shoot transcriptome of the giant reed, Arundo donax.</title>
        <authorList>
            <person name="Barrero R.A."/>
            <person name="Guerrero F.D."/>
            <person name="Moolhuijzen P."/>
            <person name="Goolsby J.A."/>
            <person name="Tidwell J."/>
            <person name="Bellgard S.E."/>
            <person name="Bellgard M.I."/>
        </authorList>
    </citation>
    <scope>NUCLEOTIDE SEQUENCE</scope>
    <source>
        <tissue evidence="2">Shoot tissue taken approximately 20 cm above the soil surface</tissue>
    </source>
</reference>
<dbReference type="EMBL" id="GBRH01227433">
    <property type="protein sequence ID" value="JAD70462.1"/>
    <property type="molecule type" value="Transcribed_RNA"/>
</dbReference>
<reference evidence="2" key="1">
    <citation type="submission" date="2014-09" db="EMBL/GenBank/DDBJ databases">
        <authorList>
            <person name="Magalhaes I.L.F."/>
            <person name="Oliveira U."/>
            <person name="Santos F.R."/>
            <person name="Vidigal T.H.D.A."/>
            <person name="Brescovit A.D."/>
            <person name="Santos A.J."/>
        </authorList>
    </citation>
    <scope>NUCLEOTIDE SEQUENCE</scope>
    <source>
        <tissue evidence="2">Shoot tissue taken approximately 20 cm above the soil surface</tissue>
    </source>
</reference>
<sequence>MEAKRRVGGRTRAMGATAGERKWHSTEVRALAADLRWRQEPRPPDDPVGP</sequence>
<name>A0A0A9CG33_ARUDO</name>
<accession>A0A0A9CG33</accession>
<proteinExistence type="predicted"/>
<dbReference type="AlphaFoldDB" id="A0A0A9CG33"/>
<evidence type="ECO:0000313" key="2">
    <source>
        <dbReference type="EMBL" id="JAD70462.1"/>
    </source>
</evidence>
<feature type="region of interest" description="Disordered" evidence="1">
    <location>
        <begin position="1"/>
        <end position="23"/>
    </location>
</feature>
<evidence type="ECO:0000256" key="1">
    <source>
        <dbReference type="SAM" id="MobiDB-lite"/>
    </source>
</evidence>
<organism evidence="2">
    <name type="scientific">Arundo donax</name>
    <name type="common">Giant reed</name>
    <name type="synonym">Donax arundinaceus</name>
    <dbReference type="NCBI Taxonomy" id="35708"/>
    <lineage>
        <taxon>Eukaryota</taxon>
        <taxon>Viridiplantae</taxon>
        <taxon>Streptophyta</taxon>
        <taxon>Embryophyta</taxon>
        <taxon>Tracheophyta</taxon>
        <taxon>Spermatophyta</taxon>
        <taxon>Magnoliopsida</taxon>
        <taxon>Liliopsida</taxon>
        <taxon>Poales</taxon>
        <taxon>Poaceae</taxon>
        <taxon>PACMAD clade</taxon>
        <taxon>Arundinoideae</taxon>
        <taxon>Arundineae</taxon>
        <taxon>Arundo</taxon>
    </lineage>
</organism>
<protein>
    <submittedName>
        <fullName evidence="2">Uncharacterized protein</fullName>
    </submittedName>
</protein>